<sequence length="312" mass="31417">MMGPSLSGSGGGTTVNAIIDRVLYHHVTGSDNHLITTSGTFANGRNSILDIARSMRPEAERAAMSVDNVFVEVRTVGGGAGGAYGGFQPFGGYPGIVVTKGFWLHELPDTAITYVIGAGAASGGAWGGQTTFGSGRHYVRSAATPRGGNSPLEHYKLGTIAASWDADGSLPPMLFLPLNSVTGFDTFDFAWHSNRGPGGGGSAARDSATSGGAIGRFSRYGGQGSRQSPSGATNGGAPVVTDASRHGSNHNPLYFDSLGGGGAAMANASYPVGSGGYPGGGGGSGHNDGSGTVGGTGGDGCIKLRFRRREIK</sequence>
<evidence type="ECO:0000313" key="4">
    <source>
        <dbReference type="Proteomes" id="UP000191933"/>
    </source>
</evidence>
<comment type="caution">
    <text evidence="3">The sequence shown here is derived from an EMBL/GenBank/DDBJ whole genome shotgun (WGS) entry which is preliminary data.</text>
</comment>
<keyword evidence="4" id="KW-1185">Reference proteome</keyword>
<feature type="region of interest" description="Disordered" evidence="1">
    <location>
        <begin position="196"/>
        <end position="252"/>
    </location>
</feature>
<protein>
    <recommendedName>
        <fullName evidence="2">Glycine-rich domain-containing protein</fullName>
    </recommendedName>
</protein>
<name>A0A9W5AZD7_9HYPH</name>
<dbReference type="Proteomes" id="UP000191933">
    <property type="component" value="Unassembled WGS sequence"/>
</dbReference>
<dbReference type="AlphaFoldDB" id="A0A9W5AZD7"/>
<evidence type="ECO:0000313" key="3">
    <source>
        <dbReference type="EMBL" id="CUW87481.1"/>
    </source>
</evidence>
<proteinExistence type="predicted"/>
<feature type="domain" description="Glycine-rich" evidence="2">
    <location>
        <begin position="70"/>
        <end position="306"/>
    </location>
</feature>
<evidence type="ECO:0000259" key="2">
    <source>
        <dbReference type="Pfam" id="PF21722"/>
    </source>
</evidence>
<dbReference type="Pfam" id="PF21722">
    <property type="entry name" value="Gly_rich_2"/>
    <property type="match status" value="1"/>
</dbReference>
<dbReference type="InterPro" id="IPR049304">
    <property type="entry name" value="Gly_rich_dom"/>
</dbReference>
<evidence type="ECO:0000256" key="1">
    <source>
        <dbReference type="SAM" id="MobiDB-lite"/>
    </source>
</evidence>
<dbReference type="EMBL" id="FBVY01000004">
    <property type="protein sequence ID" value="CUW87481.1"/>
    <property type="molecule type" value="Genomic_DNA"/>
</dbReference>
<reference evidence="3 4" key="1">
    <citation type="submission" date="2016-01" db="EMBL/GenBank/DDBJ databases">
        <authorList>
            <person name="Regsiter A."/>
            <person name="william w."/>
        </authorList>
    </citation>
    <scope>NUCLEOTIDE SEQUENCE [LARGE SCALE GENOMIC DNA]</scope>
    <source>
        <strain evidence="3 4">CFBP 5494</strain>
    </source>
</reference>
<gene>
    <name evidence="3" type="ORF">AGR2A_Cc120064</name>
</gene>
<organism evidence="3 4">
    <name type="scientific">Agrobacterium genomosp. 2 str. CFBP 5494</name>
    <dbReference type="NCBI Taxonomy" id="1183436"/>
    <lineage>
        <taxon>Bacteria</taxon>
        <taxon>Pseudomonadati</taxon>
        <taxon>Pseudomonadota</taxon>
        <taxon>Alphaproteobacteria</taxon>
        <taxon>Hyphomicrobiales</taxon>
        <taxon>Rhizobiaceae</taxon>
        <taxon>Rhizobium/Agrobacterium group</taxon>
        <taxon>Agrobacterium</taxon>
        <taxon>Agrobacterium tumefaciens complex</taxon>
    </lineage>
</organism>
<dbReference type="RefSeq" id="WP_080822730.1">
    <property type="nucleotide sequence ID" value="NZ_LT009718.1"/>
</dbReference>
<accession>A0A9W5AZD7</accession>
<feature type="region of interest" description="Disordered" evidence="1">
    <location>
        <begin position="281"/>
        <end position="300"/>
    </location>
</feature>